<dbReference type="GO" id="GO:0004748">
    <property type="term" value="F:ribonucleoside-diphosphate reductase activity, thioredoxin disulfide as acceptor"/>
    <property type="evidence" value="ECO:0007669"/>
    <property type="project" value="UniProtKB-EC"/>
</dbReference>
<dbReference type="Pfam" id="PF03477">
    <property type="entry name" value="ATP-cone"/>
    <property type="match status" value="1"/>
</dbReference>
<keyword evidence="2" id="KW-0021">Allosteric enzyme</keyword>
<feature type="domain" description="ATP-cone" evidence="10">
    <location>
        <begin position="1"/>
        <end position="92"/>
    </location>
</feature>
<dbReference type="InterPro" id="IPR008926">
    <property type="entry name" value="RNR_R1-su_N"/>
</dbReference>
<evidence type="ECO:0000256" key="9">
    <source>
        <dbReference type="RuleBase" id="RU003410"/>
    </source>
</evidence>
<evidence type="ECO:0000256" key="6">
    <source>
        <dbReference type="ARBA" id="ARBA00023116"/>
    </source>
</evidence>
<dbReference type="GO" id="GO:0009263">
    <property type="term" value="P:deoxyribonucleotide biosynthetic process"/>
    <property type="evidence" value="ECO:0007669"/>
    <property type="project" value="UniProtKB-KW"/>
</dbReference>
<dbReference type="SUPFAM" id="SSF51998">
    <property type="entry name" value="PFL-like glycyl radical enzymes"/>
    <property type="match status" value="1"/>
</dbReference>
<gene>
    <name evidence="11" type="primary">LOC115433597</name>
</gene>
<comment type="catalytic activity">
    <reaction evidence="9">
        <text>a 2'-deoxyribonucleoside 5'-diphosphate + [thioredoxin]-disulfide + H2O = a ribonucleoside 5'-diphosphate + [thioredoxin]-dithiol</text>
        <dbReference type="Rhea" id="RHEA:23252"/>
        <dbReference type="Rhea" id="RHEA-COMP:10698"/>
        <dbReference type="Rhea" id="RHEA-COMP:10700"/>
        <dbReference type="ChEBI" id="CHEBI:15377"/>
        <dbReference type="ChEBI" id="CHEBI:29950"/>
        <dbReference type="ChEBI" id="CHEBI:50058"/>
        <dbReference type="ChEBI" id="CHEBI:57930"/>
        <dbReference type="ChEBI" id="CHEBI:73316"/>
        <dbReference type="EC" id="1.17.4.1"/>
    </reaction>
</comment>
<evidence type="ECO:0000256" key="3">
    <source>
        <dbReference type="ARBA" id="ARBA00022741"/>
    </source>
</evidence>
<dbReference type="SUPFAM" id="SSF48168">
    <property type="entry name" value="R1 subunit of ribonucleotide reductase, N-terminal domain"/>
    <property type="match status" value="1"/>
</dbReference>
<accession>A0A673BTR5</accession>
<dbReference type="GO" id="GO:0005971">
    <property type="term" value="C:ribonucleoside-diphosphate reductase complex"/>
    <property type="evidence" value="ECO:0007669"/>
    <property type="project" value="TreeGrafter"/>
</dbReference>
<dbReference type="InterPro" id="IPR000788">
    <property type="entry name" value="RNR_lg_C"/>
</dbReference>
<reference evidence="11" key="2">
    <citation type="submission" date="2025-08" db="UniProtKB">
        <authorList>
            <consortium name="Ensembl"/>
        </authorList>
    </citation>
    <scope>IDENTIFICATION</scope>
</reference>
<evidence type="ECO:0000256" key="8">
    <source>
        <dbReference type="PROSITE-ProRule" id="PRU00492"/>
    </source>
</evidence>
<evidence type="ECO:0000256" key="2">
    <source>
        <dbReference type="ARBA" id="ARBA00022533"/>
    </source>
</evidence>
<keyword evidence="12" id="KW-1185">Reference proteome</keyword>
<dbReference type="UniPathway" id="UPA00326"/>
<comment type="function">
    <text evidence="7 9">Provides the precursors necessary for DNA synthesis. Catalyzes the biosynthesis of deoxyribonucleotides from the corresponding ribonucleotides.</text>
</comment>
<name>A0A673BTR5_9TELE</name>
<evidence type="ECO:0000313" key="11">
    <source>
        <dbReference type="Ensembl" id="ENSSORP00005046251.1"/>
    </source>
</evidence>
<dbReference type="PANTHER" id="PTHR11573">
    <property type="entry name" value="RIBONUCLEOSIDE-DIPHOSPHATE REDUCTASE LARGE CHAIN"/>
    <property type="match status" value="1"/>
</dbReference>
<dbReference type="CDD" id="cd01679">
    <property type="entry name" value="RNR_I"/>
    <property type="match status" value="1"/>
</dbReference>
<dbReference type="InterPro" id="IPR013509">
    <property type="entry name" value="RNR_lsu_N"/>
</dbReference>
<dbReference type="PROSITE" id="PS51161">
    <property type="entry name" value="ATP_CONE"/>
    <property type="match status" value="1"/>
</dbReference>
<dbReference type="PANTHER" id="PTHR11573:SF6">
    <property type="entry name" value="RIBONUCLEOSIDE-DIPHOSPHATE REDUCTASE LARGE SUBUNIT"/>
    <property type="match status" value="1"/>
</dbReference>
<evidence type="ECO:0000256" key="1">
    <source>
        <dbReference type="ARBA" id="ARBA00010406"/>
    </source>
</evidence>
<keyword evidence="5 9" id="KW-0560">Oxidoreductase</keyword>
<keyword evidence="6 9" id="KW-0215">Deoxyribonucleotide synthesis</keyword>
<dbReference type="Ensembl" id="ENSSORT00005047410.1">
    <property type="protein sequence ID" value="ENSSORP00005046251.1"/>
    <property type="gene ID" value="ENSSORG00005021175.1"/>
</dbReference>
<organism evidence="11 12">
    <name type="scientific">Sphaeramia orbicularis</name>
    <name type="common">orbiculate cardinalfish</name>
    <dbReference type="NCBI Taxonomy" id="375764"/>
    <lineage>
        <taxon>Eukaryota</taxon>
        <taxon>Metazoa</taxon>
        <taxon>Chordata</taxon>
        <taxon>Craniata</taxon>
        <taxon>Vertebrata</taxon>
        <taxon>Euteleostomi</taxon>
        <taxon>Actinopterygii</taxon>
        <taxon>Neopterygii</taxon>
        <taxon>Teleostei</taxon>
        <taxon>Neoteleostei</taxon>
        <taxon>Acanthomorphata</taxon>
        <taxon>Gobiaria</taxon>
        <taxon>Kurtiformes</taxon>
        <taxon>Apogonoidei</taxon>
        <taxon>Apogonidae</taxon>
        <taxon>Apogoninae</taxon>
        <taxon>Sphaeramia</taxon>
    </lineage>
</organism>
<evidence type="ECO:0000256" key="7">
    <source>
        <dbReference type="ARBA" id="ARBA00024942"/>
    </source>
</evidence>
<dbReference type="EC" id="1.17.4.1" evidence="9"/>
<evidence type="ECO:0000256" key="4">
    <source>
        <dbReference type="ARBA" id="ARBA00022840"/>
    </source>
</evidence>
<dbReference type="GO" id="GO:0005524">
    <property type="term" value="F:ATP binding"/>
    <property type="evidence" value="ECO:0007669"/>
    <property type="project" value="UniProtKB-UniRule"/>
</dbReference>
<reference evidence="11" key="1">
    <citation type="submission" date="2019-06" db="EMBL/GenBank/DDBJ databases">
        <authorList>
            <consortium name="Wellcome Sanger Institute Data Sharing"/>
        </authorList>
    </citation>
    <scope>NUCLEOTIDE SEQUENCE [LARGE SCALE GENOMIC DNA]</scope>
</reference>
<dbReference type="InterPro" id="IPR039718">
    <property type="entry name" value="Rrm1"/>
</dbReference>
<sequence>MHVIKRDGHQEKVSFDKITSRIQKLCYGLNSDFVDPAQITMKVIQGLYSGVTTVELDTLAAETAATLTTKHPDYAILAARIAVSNLHKETKKVFSDVMEDLYNYINPLNKRHSPMISKETLDIILENKNRLNSAIIYDRDFSYNFFGFKTLERSYLLKINGKVAERPQHMLMRVSVGIHERDIDAAIETYNLLSEKWFTHASPTLFNAGTNRPQLSSCFLLSMKDDSIEGIYDTLKQCALISKSAGGIGLAVSCIRATGSYIAGTNGTSNGLVPMLRVYNNTARYVDQGGNKRPGAFAVYIEPWHFDVFEFLELKKNTGKEEQRARDLFFALWIPDLFMKRVESNGDWSLMCPSECPGLEECWGEEFEKLYTQYEKEGRTRRVVKAQQLWYAIIESQTETGTPYMLYKDACNRKSNQQNLGTIKSSNLCTEIVEYTSKDEAERSNKRHRPIGIGVQGLADAFILMRFPFESQEAQLLNIQIFETIYYAALEASCELAAEVGPYETYAGSPVSKGILQHDMWNKTPTDLWDWEVLKQKIAKHGVRNSLLLAPMPTASTAQILGNNESIEAYTSNIYTRRVLSGEFQIVNPHLLKDLTERGLWSDEMKNQLIAQNGSIQVTEIPDDLKQLYKTVWEISQKTVIKMAADRGAYIDQSQSLNIHIAEPNYGKLTSMHFYGWKLGLKTGMYYLRTKPAANPIQFTLNKEKLKEVQSAKSTEEETKERNTAAMVCSLANRDECLMCGS</sequence>
<evidence type="ECO:0000313" key="12">
    <source>
        <dbReference type="Proteomes" id="UP000472271"/>
    </source>
</evidence>
<dbReference type="InterPro" id="IPR005144">
    <property type="entry name" value="ATP-cone_dom"/>
</dbReference>
<evidence type="ECO:0000256" key="5">
    <source>
        <dbReference type="ARBA" id="ARBA00023002"/>
    </source>
</evidence>
<dbReference type="PROSITE" id="PS00089">
    <property type="entry name" value="RIBORED_LARGE"/>
    <property type="match status" value="1"/>
</dbReference>
<dbReference type="FunFam" id="3.20.70.20:FF:000035">
    <property type="entry name" value="Predicted protein"/>
    <property type="match status" value="1"/>
</dbReference>
<dbReference type="InterPro" id="IPR013346">
    <property type="entry name" value="NrdE_NrdA_C"/>
</dbReference>
<dbReference type="NCBIfam" id="TIGR02506">
    <property type="entry name" value="NrdE_NrdA"/>
    <property type="match status" value="1"/>
</dbReference>
<dbReference type="Pfam" id="PF00317">
    <property type="entry name" value="Ribonuc_red_lgN"/>
    <property type="match status" value="1"/>
</dbReference>
<proteinExistence type="inferred from homology"/>
<dbReference type="Pfam" id="PF02867">
    <property type="entry name" value="Ribonuc_red_lgC"/>
    <property type="match status" value="2"/>
</dbReference>
<dbReference type="Proteomes" id="UP000472271">
    <property type="component" value="Chromosome 14"/>
</dbReference>
<keyword evidence="3 8" id="KW-0547">Nucleotide-binding</keyword>
<dbReference type="PRINTS" id="PR01183">
    <property type="entry name" value="RIBORDTASEM1"/>
</dbReference>
<dbReference type="Gene3D" id="3.20.70.20">
    <property type="match status" value="2"/>
</dbReference>
<evidence type="ECO:0000259" key="10">
    <source>
        <dbReference type="PROSITE" id="PS51161"/>
    </source>
</evidence>
<dbReference type="FunFam" id="3.20.70.20:FF:000041">
    <property type="entry name" value="Ribonucleotide reductase catalytic subunit M1"/>
    <property type="match status" value="1"/>
</dbReference>
<keyword evidence="4 8" id="KW-0067">ATP-binding</keyword>
<comment type="similarity">
    <text evidence="1 9">Belongs to the ribonucleoside diphosphate reductase large chain family.</text>
</comment>
<protein>
    <recommendedName>
        <fullName evidence="9">Ribonucleoside-diphosphate reductase</fullName>
        <ecNumber evidence="9">1.17.4.1</ecNumber>
    </recommendedName>
</protein>
<reference evidence="11" key="3">
    <citation type="submission" date="2025-09" db="UniProtKB">
        <authorList>
            <consortium name="Ensembl"/>
        </authorList>
    </citation>
    <scope>IDENTIFICATION</scope>
</reference>
<dbReference type="AlphaFoldDB" id="A0A673BTR5"/>